<dbReference type="InParanoid" id="B0XIW0"/>
<feature type="compositionally biased region" description="Low complexity" evidence="1">
    <location>
        <begin position="29"/>
        <end position="50"/>
    </location>
</feature>
<dbReference type="VEuPathDB" id="VectorBase:CPIJ019388"/>
<dbReference type="KEGG" id="cqu:CpipJ_CPIJ019388"/>
<gene>
    <name evidence="3" type="primary">6053509</name>
    <name evidence="2" type="ORF">CpipJ_CPIJ019388</name>
</gene>
<accession>B0XIW0</accession>
<dbReference type="OrthoDB" id="7788680at2759"/>
<reference evidence="3" key="2">
    <citation type="submission" date="2020-05" db="UniProtKB">
        <authorList>
            <consortium name="EnsemblMetazoa"/>
        </authorList>
    </citation>
    <scope>IDENTIFICATION</scope>
    <source>
        <strain evidence="3">JHB</strain>
    </source>
</reference>
<dbReference type="EMBL" id="DS233389">
    <property type="protein sequence ID" value="EDS29734.1"/>
    <property type="molecule type" value="Genomic_DNA"/>
</dbReference>
<name>B0XIW0_CULQU</name>
<evidence type="ECO:0000313" key="2">
    <source>
        <dbReference type="EMBL" id="EDS29734.1"/>
    </source>
</evidence>
<sequence>MELPGVERKLRIGDRPWHAEKPSIDWEMTATHTTASSTPTDPRTTTSPAAGLWTAPNSSIFSAEEERIPDGNTIPIVIFTDSASVVEAVENGLSHHPTSQWNLVHCCLPIAKSVCTAPAVQEDAATKPSHESKMYSCQLFNANVARSTDRDRAAGKLAEKLLQSVNLASNEGQFRLVWDPGVQPSSASRSTTQLTEEHTLHGSKFGTKDAHLIREHEIPTNSSVVSGRFSSSGFDFRSRTFNPGGECSANAEVFYQICANFSQCA</sequence>
<proteinExistence type="predicted"/>
<dbReference type="EnsemblMetazoa" id="CPIJ019388-RA">
    <property type="protein sequence ID" value="CPIJ019388-PA"/>
    <property type="gene ID" value="CPIJ019388"/>
</dbReference>
<reference evidence="2" key="1">
    <citation type="submission" date="2007-03" db="EMBL/GenBank/DDBJ databases">
        <title>Annotation of Culex pipiens quinquefasciatus.</title>
        <authorList>
            <consortium name="The Broad Institute Genome Sequencing Platform"/>
            <person name="Atkinson P.W."/>
            <person name="Hemingway J."/>
            <person name="Christensen B.M."/>
            <person name="Higgs S."/>
            <person name="Kodira C."/>
            <person name="Hannick L."/>
            <person name="Megy K."/>
            <person name="O'Leary S."/>
            <person name="Pearson M."/>
            <person name="Haas B.J."/>
            <person name="Mauceli E."/>
            <person name="Wortman J.R."/>
            <person name="Lee N.H."/>
            <person name="Guigo R."/>
            <person name="Stanke M."/>
            <person name="Alvarado L."/>
            <person name="Amedeo P."/>
            <person name="Antoine C.H."/>
            <person name="Arensburger P."/>
            <person name="Bidwell S.L."/>
            <person name="Crawford M."/>
            <person name="Camaro F."/>
            <person name="Devon K."/>
            <person name="Engels R."/>
            <person name="Hammond M."/>
            <person name="Howarth C."/>
            <person name="Koehrsen M."/>
            <person name="Lawson D."/>
            <person name="Montgomery P."/>
            <person name="Nene V."/>
            <person name="Nusbaum C."/>
            <person name="Puiu D."/>
            <person name="Romero-Severson J."/>
            <person name="Severson D.W."/>
            <person name="Shumway M."/>
            <person name="Sisk P."/>
            <person name="Stolte C."/>
            <person name="Zeng Q."/>
            <person name="Eisenstadt E."/>
            <person name="Fraser-Liggett C."/>
            <person name="Strausberg R."/>
            <person name="Galagan J."/>
            <person name="Birren B."/>
            <person name="Collins F.H."/>
        </authorList>
    </citation>
    <scope>NUCLEOTIDE SEQUENCE [LARGE SCALE GENOMIC DNA]</scope>
    <source>
        <strain evidence="2">JHB</strain>
    </source>
</reference>
<keyword evidence="4" id="KW-1185">Reference proteome</keyword>
<feature type="region of interest" description="Disordered" evidence="1">
    <location>
        <begin position="21"/>
        <end position="51"/>
    </location>
</feature>
<dbReference type="Proteomes" id="UP000002320">
    <property type="component" value="Unassembled WGS sequence"/>
</dbReference>
<protein>
    <submittedName>
        <fullName evidence="2 3">Uncharacterized protein</fullName>
    </submittedName>
</protein>
<dbReference type="HOGENOM" id="CLU_1050723_0_0_1"/>
<evidence type="ECO:0000313" key="4">
    <source>
        <dbReference type="Proteomes" id="UP000002320"/>
    </source>
</evidence>
<evidence type="ECO:0000256" key="1">
    <source>
        <dbReference type="SAM" id="MobiDB-lite"/>
    </source>
</evidence>
<evidence type="ECO:0000313" key="3">
    <source>
        <dbReference type="EnsemblMetazoa" id="CPIJ019388-PA"/>
    </source>
</evidence>
<dbReference type="VEuPathDB" id="VectorBase:CQUJHB008497"/>
<organism>
    <name type="scientific">Culex quinquefasciatus</name>
    <name type="common">Southern house mosquito</name>
    <name type="synonym">Culex pungens</name>
    <dbReference type="NCBI Taxonomy" id="7176"/>
    <lineage>
        <taxon>Eukaryota</taxon>
        <taxon>Metazoa</taxon>
        <taxon>Ecdysozoa</taxon>
        <taxon>Arthropoda</taxon>
        <taxon>Hexapoda</taxon>
        <taxon>Insecta</taxon>
        <taxon>Pterygota</taxon>
        <taxon>Neoptera</taxon>
        <taxon>Endopterygota</taxon>
        <taxon>Diptera</taxon>
        <taxon>Nematocera</taxon>
        <taxon>Culicoidea</taxon>
        <taxon>Culicidae</taxon>
        <taxon>Culicinae</taxon>
        <taxon>Culicini</taxon>
        <taxon>Culex</taxon>
        <taxon>Culex</taxon>
    </lineage>
</organism>
<dbReference type="AlphaFoldDB" id="B0XIW0"/>